<proteinExistence type="inferred from homology"/>
<evidence type="ECO:0000256" key="7">
    <source>
        <dbReference type="ARBA" id="ARBA00023242"/>
    </source>
</evidence>
<sequence length="147" mass="16582">MTLDVSFQTRSLMCFTVEGKFKEMKMSCHKTSFIPFRRTFIIVPASGDRAQILNDQMVILNSYVILHNSKSVLATCDQAPPSAADERVRSLSIYTGMKQDWALKCLQDNNWDVQQARTTFQLLKAQGRIPPQAFEAEESPTTTDISG</sequence>
<keyword evidence="7" id="KW-0539">Nucleus</keyword>
<dbReference type="InterPro" id="IPR005637">
    <property type="entry name" value="TAP_C_dom"/>
</dbReference>
<dbReference type="PANTHER" id="PTHR10662">
    <property type="entry name" value="NUCLEAR RNA EXPORT FACTOR"/>
    <property type="match status" value="1"/>
</dbReference>
<evidence type="ECO:0000256" key="1">
    <source>
        <dbReference type="ARBA" id="ARBA00004123"/>
    </source>
</evidence>
<dbReference type="Proteomes" id="UP000824782">
    <property type="component" value="Unassembled WGS sequence"/>
</dbReference>
<evidence type="ECO:0000256" key="2">
    <source>
        <dbReference type="ARBA" id="ARBA00009285"/>
    </source>
</evidence>
<gene>
    <name evidence="9" type="ORF">GDO81_027884</name>
</gene>
<dbReference type="Gene3D" id="3.10.450.50">
    <property type="match status" value="1"/>
</dbReference>
<dbReference type="PROSITE" id="PS51281">
    <property type="entry name" value="TAP_C"/>
    <property type="match status" value="1"/>
</dbReference>
<dbReference type="Pfam" id="PF22602">
    <property type="entry name" value="NXF_NTF2"/>
    <property type="match status" value="1"/>
</dbReference>
<evidence type="ECO:0000256" key="4">
    <source>
        <dbReference type="ARBA" id="ARBA00022614"/>
    </source>
</evidence>
<evidence type="ECO:0000313" key="9">
    <source>
        <dbReference type="EMBL" id="KAG8550175.1"/>
    </source>
</evidence>
<keyword evidence="3" id="KW-0813">Transport</keyword>
<keyword evidence="10" id="KW-1185">Reference proteome</keyword>
<comment type="caution">
    <text evidence="9">The sequence shown here is derived from an EMBL/GenBank/DDBJ whole genome shotgun (WGS) entry which is preliminary data.</text>
</comment>
<dbReference type="InterPro" id="IPR009060">
    <property type="entry name" value="UBA-like_sf"/>
</dbReference>
<dbReference type="AlphaFoldDB" id="A0AAV6ZS96"/>
<dbReference type="EMBL" id="WNYA01000076">
    <property type="protein sequence ID" value="KAG8550175.1"/>
    <property type="molecule type" value="Genomic_DNA"/>
</dbReference>
<dbReference type="SUPFAM" id="SSF54427">
    <property type="entry name" value="NTF2-like"/>
    <property type="match status" value="1"/>
</dbReference>
<dbReference type="SUPFAM" id="SSF46934">
    <property type="entry name" value="UBA-like"/>
    <property type="match status" value="1"/>
</dbReference>
<protein>
    <recommendedName>
        <fullName evidence="8">TAP-C domain-containing protein</fullName>
    </recommendedName>
</protein>
<dbReference type="GO" id="GO:0003723">
    <property type="term" value="F:RNA binding"/>
    <property type="evidence" value="ECO:0007669"/>
    <property type="project" value="TreeGrafter"/>
</dbReference>
<keyword evidence="5" id="KW-0677">Repeat</keyword>
<dbReference type="SMART" id="SM00804">
    <property type="entry name" value="TAP_C"/>
    <property type="match status" value="1"/>
</dbReference>
<name>A0AAV6ZS96_ENGPU</name>
<dbReference type="PANTHER" id="PTHR10662:SF50">
    <property type="entry name" value="NUCLEAR RNA EXPORT FACTOR 1"/>
    <property type="match status" value="1"/>
</dbReference>
<evidence type="ECO:0000259" key="8">
    <source>
        <dbReference type="PROSITE" id="PS51281"/>
    </source>
</evidence>
<dbReference type="FunFam" id="1.10.8.10:FF:000018">
    <property type="entry name" value="Nuclear RNA export factor 1"/>
    <property type="match status" value="1"/>
</dbReference>
<keyword evidence="6" id="KW-0509">mRNA transport</keyword>
<dbReference type="InterPro" id="IPR032710">
    <property type="entry name" value="NTF2-like_dom_sf"/>
</dbReference>
<keyword evidence="4" id="KW-0433">Leucine-rich repeat</keyword>
<dbReference type="GO" id="GO:0005634">
    <property type="term" value="C:nucleus"/>
    <property type="evidence" value="ECO:0007669"/>
    <property type="project" value="UniProtKB-SubCell"/>
</dbReference>
<accession>A0AAV6ZS96</accession>
<evidence type="ECO:0000256" key="5">
    <source>
        <dbReference type="ARBA" id="ARBA00022737"/>
    </source>
</evidence>
<evidence type="ECO:0000256" key="3">
    <source>
        <dbReference type="ARBA" id="ARBA00022448"/>
    </source>
</evidence>
<comment type="subcellular location">
    <subcellularLocation>
        <location evidence="1">Nucleus</location>
    </subcellularLocation>
</comment>
<reference evidence="9" key="1">
    <citation type="thesis" date="2020" institute="ProQuest LLC" country="789 East Eisenhower Parkway, Ann Arbor, MI, USA">
        <title>Comparative Genomics and Chromosome Evolution.</title>
        <authorList>
            <person name="Mudd A.B."/>
        </authorList>
    </citation>
    <scope>NUCLEOTIDE SEQUENCE</scope>
    <source>
        <strain evidence="9">237g6f4</strain>
        <tissue evidence="9">Blood</tissue>
    </source>
</reference>
<evidence type="ECO:0000313" key="10">
    <source>
        <dbReference type="Proteomes" id="UP000824782"/>
    </source>
</evidence>
<evidence type="ECO:0000256" key="6">
    <source>
        <dbReference type="ARBA" id="ARBA00022816"/>
    </source>
</evidence>
<dbReference type="Pfam" id="PF03943">
    <property type="entry name" value="TAP_C"/>
    <property type="match status" value="1"/>
</dbReference>
<dbReference type="CDD" id="cd14342">
    <property type="entry name" value="UBA_TAP-C"/>
    <property type="match status" value="1"/>
</dbReference>
<dbReference type="Gene3D" id="1.10.8.10">
    <property type="entry name" value="DNA helicase RuvA subunit, C-terminal domain"/>
    <property type="match status" value="1"/>
</dbReference>
<feature type="domain" description="TAP-C" evidence="8">
    <location>
        <begin position="82"/>
        <end position="137"/>
    </location>
</feature>
<dbReference type="GO" id="GO:0016973">
    <property type="term" value="P:poly(A)+ mRNA export from nucleus"/>
    <property type="evidence" value="ECO:0007669"/>
    <property type="project" value="TreeGrafter"/>
</dbReference>
<dbReference type="InterPro" id="IPR002075">
    <property type="entry name" value="NTF2_dom"/>
</dbReference>
<organism evidence="9 10">
    <name type="scientific">Engystomops pustulosus</name>
    <name type="common">Tungara frog</name>
    <name type="synonym">Physalaemus pustulosus</name>
    <dbReference type="NCBI Taxonomy" id="76066"/>
    <lineage>
        <taxon>Eukaryota</taxon>
        <taxon>Metazoa</taxon>
        <taxon>Chordata</taxon>
        <taxon>Craniata</taxon>
        <taxon>Vertebrata</taxon>
        <taxon>Euteleostomi</taxon>
        <taxon>Amphibia</taxon>
        <taxon>Batrachia</taxon>
        <taxon>Anura</taxon>
        <taxon>Neobatrachia</taxon>
        <taxon>Hyloidea</taxon>
        <taxon>Leptodactylidae</taxon>
        <taxon>Leiuperinae</taxon>
        <taxon>Engystomops</taxon>
    </lineage>
</organism>
<dbReference type="InterPro" id="IPR030217">
    <property type="entry name" value="NXF_fam"/>
</dbReference>
<comment type="similarity">
    <text evidence="2">Belongs to the NXF family.</text>
</comment>